<dbReference type="OrthoDB" id="7359894at2"/>
<evidence type="ECO:0000256" key="5">
    <source>
        <dbReference type="ARBA" id="ARBA00023136"/>
    </source>
</evidence>
<dbReference type="AlphaFoldDB" id="A0A4R1HH23"/>
<dbReference type="Proteomes" id="UP000295560">
    <property type="component" value="Unassembled WGS sequence"/>
</dbReference>
<dbReference type="RefSeq" id="WP_132428558.1">
    <property type="nucleotide sequence ID" value="NZ_SMFZ01000002.1"/>
</dbReference>
<comment type="subcellular location">
    <subcellularLocation>
        <location evidence="1">Cell membrane</location>
        <topology evidence="1">Single-pass membrane protein</topology>
    </subcellularLocation>
</comment>
<evidence type="ECO:0000259" key="8">
    <source>
        <dbReference type="Pfam" id="PF04024"/>
    </source>
</evidence>
<dbReference type="GO" id="GO:0005886">
    <property type="term" value="C:plasma membrane"/>
    <property type="evidence" value="ECO:0007669"/>
    <property type="project" value="UniProtKB-SubCell"/>
</dbReference>
<feature type="region of interest" description="Disordered" evidence="6">
    <location>
        <begin position="1"/>
        <end position="30"/>
    </location>
</feature>
<sequence length="95" mass="9884">MENTTATQTATDQAATDPGPAPAAIAAPRRPRFKLRRSPDDVMLSGLSAGIAEELDLDPALVRIAMAVLTVLTSGAMALVYIAGWILAPVEPARS</sequence>
<evidence type="ECO:0000256" key="2">
    <source>
        <dbReference type="ARBA" id="ARBA00022475"/>
    </source>
</evidence>
<evidence type="ECO:0000313" key="9">
    <source>
        <dbReference type="EMBL" id="TCK20073.1"/>
    </source>
</evidence>
<feature type="compositionally biased region" description="Low complexity" evidence="6">
    <location>
        <begin position="1"/>
        <end position="28"/>
    </location>
</feature>
<evidence type="ECO:0000256" key="4">
    <source>
        <dbReference type="ARBA" id="ARBA00022989"/>
    </source>
</evidence>
<accession>A0A4R1HH23</accession>
<feature type="transmembrane region" description="Helical" evidence="7">
    <location>
        <begin position="64"/>
        <end position="88"/>
    </location>
</feature>
<keyword evidence="10" id="KW-1185">Reference proteome</keyword>
<keyword evidence="2" id="KW-1003">Cell membrane</keyword>
<proteinExistence type="predicted"/>
<gene>
    <name evidence="9" type="ORF">EV378_4022</name>
</gene>
<protein>
    <submittedName>
        <fullName evidence="9">Phage shock protein C (PspC) family protein</fullName>
    </submittedName>
</protein>
<keyword evidence="5 7" id="KW-0472">Membrane</keyword>
<dbReference type="PANTHER" id="PTHR33885:SF3">
    <property type="entry name" value="PHAGE SHOCK PROTEIN C"/>
    <property type="match status" value="1"/>
</dbReference>
<feature type="domain" description="Phage shock protein PspC N-terminal" evidence="8">
    <location>
        <begin position="34"/>
        <end position="91"/>
    </location>
</feature>
<comment type="caution">
    <text evidence="9">The sequence shown here is derived from an EMBL/GenBank/DDBJ whole genome shotgun (WGS) entry which is preliminary data.</text>
</comment>
<keyword evidence="4 7" id="KW-1133">Transmembrane helix</keyword>
<dbReference type="InterPro" id="IPR007168">
    <property type="entry name" value="Phageshock_PspC_N"/>
</dbReference>
<evidence type="ECO:0000256" key="7">
    <source>
        <dbReference type="SAM" id="Phobius"/>
    </source>
</evidence>
<dbReference type="PANTHER" id="PTHR33885">
    <property type="entry name" value="PHAGE SHOCK PROTEIN C"/>
    <property type="match status" value="1"/>
</dbReference>
<evidence type="ECO:0000256" key="6">
    <source>
        <dbReference type="SAM" id="MobiDB-lite"/>
    </source>
</evidence>
<dbReference type="InterPro" id="IPR052027">
    <property type="entry name" value="PspC"/>
</dbReference>
<organism evidence="9 10">
    <name type="scientific">Pseudonocardia endophytica</name>
    <dbReference type="NCBI Taxonomy" id="401976"/>
    <lineage>
        <taxon>Bacteria</taxon>
        <taxon>Bacillati</taxon>
        <taxon>Actinomycetota</taxon>
        <taxon>Actinomycetes</taxon>
        <taxon>Pseudonocardiales</taxon>
        <taxon>Pseudonocardiaceae</taxon>
        <taxon>Pseudonocardia</taxon>
    </lineage>
</organism>
<dbReference type="EMBL" id="SMFZ01000002">
    <property type="protein sequence ID" value="TCK20073.1"/>
    <property type="molecule type" value="Genomic_DNA"/>
</dbReference>
<keyword evidence="3 7" id="KW-0812">Transmembrane</keyword>
<evidence type="ECO:0000313" key="10">
    <source>
        <dbReference type="Proteomes" id="UP000295560"/>
    </source>
</evidence>
<reference evidence="9 10" key="1">
    <citation type="submission" date="2019-03" db="EMBL/GenBank/DDBJ databases">
        <title>Sequencing the genomes of 1000 actinobacteria strains.</title>
        <authorList>
            <person name="Klenk H.-P."/>
        </authorList>
    </citation>
    <scope>NUCLEOTIDE SEQUENCE [LARGE SCALE GENOMIC DNA]</scope>
    <source>
        <strain evidence="9 10">DSM 44969</strain>
    </source>
</reference>
<name>A0A4R1HH23_PSEEN</name>
<evidence type="ECO:0000256" key="3">
    <source>
        <dbReference type="ARBA" id="ARBA00022692"/>
    </source>
</evidence>
<evidence type="ECO:0000256" key="1">
    <source>
        <dbReference type="ARBA" id="ARBA00004162"/>
    </source>
</evidence>
<dbReference type="Pfam" id="PF04024">
    <property type="entry name" value="PspC"/>
    <property type="match status" value="1"/>
</dbReference>